<proteinExistence type="predicted"/>
<keyword evidence="5 7" id="KW-0472">Membrane</keyword>
<evidence type="ECO:0000259" key="8">
    <source>
        <dbReference type="PROSITE" id="PS50850"/>
    </source>
</evidence>
<keyword evidence="6" id="KW-0325">Glycoprotein</keyword>
<evidence type="ECO:0000256" key="3">
    <source>
        <dbReference type="ARBA" id="ARBA00022692"/>
    </source>
</evidence>
<keyword evidence="2" id="KW-0813">Transport</keyword>
<protein>
    <recommendedName>
        <fullName evidence="8">Major facilitator superfamily (MFS) profile domain-containing protein</fullName>
    </recommendedName>
</protein>
<dbReference type="Proteomes" id="UP000554235">
    <property type="component" value="Unassembled WGS sequence"/>
</dbReference>
<evidence type="ECO:0000313" key="10">
    <source>
        <dbReference type="Proteomes" id="UP000554235"/>
    </source>
</evidence>
<organism evidence="9 10">
    <name type="scientific">Fusarium albosuccineum</name>
    <dbReference type="NCBI Taxonomy" id="1237068"/>
    <lineage>
        <taxon>Eukaryota</taxon>
        <taxon>Fungi</taxon>
        <taxon>Dikarya</taxon>
        <taxon>Ascomycota</taxon>
        <taxon>Pezizomycotina</taxon>
        <taxon>Sordariomycetes</taxon>
        <taxon>Hypocreomycetidae</taxon>
        <taxon>Hypocreales</taxon>
        <taxon>Nectriaceae</taxon>
        <taxon>Fusarium</taxon>
        <taxon>Fusarium decemcellulare species complex</taxon>
    </lineage>
</organism>
<evidence type="ECO:0000256" key="7">
    <source>
        <dbReference type="SAM" id="Phobius"/>
    </source>
</evidence>
<evidence type="ECO:0000256" key="2">
    <source>
        <dbReference type="ARBA" id="ARBA00022448"/>
    </source>
</evidence>
<dbReference type="PROSITE" id="PS50850">
    <property type="entry name" value="MFS"/>
    <property type="match status" value="1"/>
</dbReference>
<evidence type="ECO:0000256" key="4">
    <source>
        <dbReference type="ARBA" id="ARBA00022989"/>
    </source>
</evidence>
<dbReference type="InterPro" id="IPR020846">
    <property type="entry name" value="MFS_dom"/>
</dbReference>
<feature type="transmembrane region" description="Helical" evidence="7">
    <location>
        <begin position="384"/>
        <end position="407"/>
    </location>
</feature>
<dbReference type="EMBL" id="JAADYS010000014">
    <property type="protein sequence ID" value="KAF4472984.1"/>
    <property type="molecule type" value="Genomic_DNA"/>
</dbReference>
<keyword evidence="10" id="KW-1185">Reference proteome</keyword>
<keyword evidence="3 7" id="KW-0812">Transmembrane</keyword>
<feature type="transmembrane region" description="Helical" evidence="7">
    <location>
        <begin position="110"/>
        <end position="127"/>
    </location>
</feature>
<feature type="non-terminal residue" evidence="9">
    <location>
        <position position="594"/>
    </location>
</feature>
<dbReference type="Pfam" id="PF07690">
    <property type="entry name" value="MFS_1"/>
    <property type="match status" value="1"/>
</dbReference>
<evidence type="ECO:0000256" key="1">
    <source>
        <dbReference type="ARBA" id="ARBA00004141"/>
    </source>
</evidence>
<evidence type="ECO:0000256" key="6">
    <source>
        <dbReference type="ARBA" id="ARBA00023180"/>
    </source>
</evidence>
<dbReference type="PANTHER" id="PTHR43791">
    <property type="entry name" value="PERMEASE-RELATED"/>
    <property type="match status" value="1"/>
</dbReference>
<dbReference type="AlphaFoldDB" id="A0A8H4LRK6"/>
<sequence length="594" mass="65661">IKTEDTSNAVAFYKHLQDFGAEFASRIRGSPIDTFSSAISRSCAIDQIRTMIDQSQASSEPHELQITRKEAQAGVIHDPSGGEPSPTCSLAASLAYQVDPMVEAKVRRKIDFSVLLLLVLGFLVFQLDRMNLASALTGGFAEDIKVDQATINLGNQLMFAAVVVFEIPCNMALQRFGPRKWMSGQVFMFGLVATMQTFVRNRGGFLASRFMLGVAESGYTPGAMYTISLWYKRRELARRMSIFFFGMFGGNAISPILASGILRLDGLRGIRGWQWLFLVEGLLTIFVSSLLLLFLPESPCTPRPLAGPGLVRWSSVEQDILQQRVEVPGRVTSGKAIEWVTVWKTLSQYRRWPHYVSTLAVFSTFSPLSTYSPSIIMSLGFDRIAANALTAVGALLALPVVFLFGYLSDRTNQRGGTVIAAQVCYLVVLIVARQAHSAAGKWPRWGLWTAVNSVAVGYHPVHNSWIQLNCHETGERSIALAMWVMSATTGMMIGAQYFEAEDGPFKVSPETAKALIDAGYVVRVEESPDRIYGIDEFKAVGDQISTYPKVKMTYETYRKEILKKVVKFQVEEGRTVAPEARGGSRGRRTRSGGF</sequence>
<dbReference type="PANTHER" id="PTHR43791:SF32">
    <property type="entry name" value="MAJOR FACILITATOR SUPERFAMILY (MFS) PROFILE DOMAIN-CONTAINING PROTEIN"/>
    <property type="match status" value="1"/>
</dbReference>
<feature type="domain" description="Major facilitator superfamily (MFS) profile" evidence="8">
    <location>
        <begin position="114"/>
        <end position="594"/>
    </location>
</feature>
<dbReference type="OrthoDB" id="2985014at2759"/>
<comment type="caution">
    <text evidence="9">The sequence shown here is derived from an EMBL/GenBank/DDBJ whole genome shotgun (WGS) entry which is preliminary data.</text>
</comment>
<accession>A0A8H4LRK6</accession>
<feature type="transmembrane region" description="Helical" evidence="7">
    <location>
        <begin position="274"/>
        <end position="295"/>
    </location>
</feature>
<name>A0A8H4LRK6_9HYPO</name>
<comment type="subcellular location">
    <subcellularLocation>
        <location evidence="1">Membrane</location>
        <topology evidence="1">Multi-pass membrane protein</topology>
    </subcellularLocation>
</comment>
<dbReference type="InterPro" id="IPR011701">
    <property type="entry name" value="MFS"/>
</dbReference>
<dbReference type="GO" id="GO:0016020">
    <property type="term" value="C:membrane"/>
    <property type="evidence" value="ECO:0007669"/>
    <property type="project" value="UniProtKB-SubCell"/>
</dbReference>
<feature type="transmembrane region" description="Helical" evidence="7">
    <location>
        <begin position="413"/>
        <end position="432"/>
    </location>
</feature>
<reference evidence="9 10" key="1">
    <citation type="submission" date="2020-01" db="EMBL/GenBank/DDBJ databases">
        <title>Identification and distribution of gene clusters putatively required for synthesis of sphingolipid metabolism inhibitors in phylogenetically diverse species of the filamentous fungus Fusarium.</title>
        <authorList>
            <person name="Kim H.-S."/>
            <person name="Busman M."/>
            <person name="Brown D.W."/>
            <person name="Divon H."/>
            <person name="Uhlig S."/>
            <person name="Proctor R.H."/>
        </authorList>
    </citation>
    <scope>NUCLEOTIDE SEQUENCE [LARGE SCALE GENOMIC DNA]</scope>
    <source>
        <strain evidence="9 10">NRRL 20459</strain>
    </source>
</reference>
<dbReference type="SUPFAM" id="SSF103473">
    <property type="entry name" value="MFS general substrate transporter"/>
    <property type="match status" value="1"/>
</dbReference>
<evidence type="ECO:0000313" key="9">
    <source>
        <dbReference type="EMBL" id="KAF4472984.1"/>
    </source>
</evidence>
<dbReference type="GO" id="GO:0022857">
    <property type="term" value="F:transmembrane transporter activity"/>
    <property type="evidence" value="ECO:0007669"/>
    <property type="project" value="InterPro"/>
</dbReference>
<evidence type="ECO:0000256" key="5">
    <source>
        <dbReference type="ARBA" id="ARBA00023136"/>
    </source>
</evidence>
<feature type="transmembrane region" description="Helical" evidence="7">
    <location>
        <begin position="242"/>
        <end position="262"/>
    </location>
</feature>
<keyword evidence="4 7" id="KW-1133">Transmembrane helix</keyword>
<dbReference type="Gene3D" id="1.20.1250.20">
    <property type="entry name" value="MFS general substrate transporter like domains"/>
    <property type="match status" value="2"/>
</dbReference>
<gene>
    <name evidence="9" type="ORF">FALBO_121</name>
</gene>
<feature type="transmembrane region" description="Helical" evidence="7">
    <location>
        <begin position="181"/>
        <end position="199"/>
    </location>
</feature>
<feature type="non-terminal residue" evidence="9">
    <location>
        <position position="1"/>
    </location>
</feature>
<dbReference type="InterPro" id="IPR036259">
    <property type="entry name" value="MFS_trans_sf"/>
</dbReference>